<name>A0A8K0K9G8_LADFU</name>
<dbReference type="GO" id="GO:0030424">
    <property type="term" value="C:axon"/>
    <property type="evidence" value="ECO:0007669"/>
    <property type="project" value="TreeGrafter"/>
</dbReference>
<evidence type="ECO:0000259" key="2">
    <source>
        <dbReference type="PROSITE" id="PS50835"/>
    </source>
</evidence>
<dbReference type="GO" id="GO:0070593">
    <property type="term" value="P:dendrite self-avoidance"/>
    <property type="evidence" value="ECO:0007669"/>
    <property type="project" value="TreeGrafter"/>
</dbReference>
<dbReference type="GO" id="GO:0098632">
    <property type="term" value="F:cell-cell adhesion mediator activity"/>
    <property type="evidence" value="ECO:0007669"/>
    <property type="project" value="TreeGrafter"/>
</dbReference>
<dbReference type="GO" id="GO:0007417">
    <property type="term" value="P:central nervous system development"/>
    <property type="evidence" value="ECO:0007669"/>
    <property type="project" value="TreeGrafter"/>
</dbReference>
<keyword evidence="4" id="KW-1185">Reference proteome</keyword>
<dbReference type="InterPro" id="IPR036179">
    <property type="entry name" value="Ig-like_dom_sf"/>
</dbReference>
<dbReference type="GO" id="GO:0007411">
    <property type="term" value="P:axon guidance"/>
    <property type="evidence" value="ECO:0007669"/>
    <property type="project" value="TreeGrafter"/>
</dbReference>
<dbReference type="InterPro" id="IPR003599">
    <property type="entry name" value="Ig_sub"/>
</dbReference>
<sequence>MLIYLTVISSTVVEFFVYGQIYFAVPPSWVVEPQNKNAELGQPVMLDCQVDGFPKPVVSWKRASDTKPGQYRGLPFHGQGLQVYPNGSLLLEAVRQEDEGPYLCEAANGVGVGLSAVVTLTVNAPVHFKIRSKKEVVRRGATAILRCRPLGDAPIAVSWKRDGSRVDMLPRV</sequence>
<proteinExistence type="predicted"/>
<evidence type="ECO:0000313" key="4">
    <source>
        <dbReference type="Proteomes" id="UP000792457"/>
    </source>
</evidence>
<evidence type="ECO:0000256" key="1">
    <source>
        <dbReference type="ARBA" id="ARBA00023319"/>
    </source>
</evidence>
<dbReference type="SMART" id="SM00408">
    <property type="entry name" value="IGc2"/>
    <property type="match status" value="1"/>
</dbReference>
<dbReference type="GO" id="GO:0007156">
    <property type="term" value="P:homophilic cell adhesion via plasma membrane adhesion molecules"/>
    <property type="evidence" value="ECO:0007669"/>
    <property type="project" value="TreeGrafter"/>
</dbReference>
<dbReference type="PANTHER" id="PTHR10075:SF14">
    <property type="entry name" value="CELL ADHESION MOLECULE DSCAM2-RELATED"/>
    <property type="match status" value="1"/>
</dbReference>
<dbReference type="InterPro" id="IPR013783">
    <property type="entry name" value="Ig-like_fold"/>
</dbReference>
<comment type="caution">
    <text evidence="3">The sequence shown here is derived from an EMBL/GenBank/DDBJ whole genome shotgun (WGS) entry which is preliminary data.</text>
</comment>
<dbReference type="AlphaFoldDB" id="A0A8K0K9G8"/>
<dbReference type="OrthoDB" id="6429135at2759"/>
<gene>
    <name evidence="3" type="ORF">J437_LFUL006809</name>
</gene>
<feature type="non-terminal residue" evidence="3">
    <location>
        <position position="1"/>
    </location>
</feature>
<feature type="domain" description="Ig-like" evidence="2">
    <location>
        <begin position="125"/>
        <end position="172"/>
    </location>
</feature>
<dbReference type="EMBL" id="KZ308369">
    <property type="protein sequence ID" value="KAG8228358.1"/>
    <property type="molecule type" value="Genomic_DNA"/>
</dbReference>
<protein>
    <recommendedName>
        <fullName evidence="2">Ig-like domain-containing protein</fullName>
    </recommendedName>
</protein>
<reference evidence="3" key="2">
    <citation type="submission" date="2017-10" db="EMBL/GenBank/DDBJ databases">
        <title>Ladona fulva Genome sequencing and assembly.</title>
        <authorList>
            <person name="Murali S."/>
            <person name="Richards S."/>
            <person name="Bandaranaike D."/>
            <person name="Bellair M."/>
            <person name="Blankenburg K."/>
            <person name="Chao H."/>
            <person name="Dinh H."/>
            <person name="Doddapaneni H."/>
            <person name="Dugan-Rocha S."/>
            <person name="Elkadiri S."/>
            <person name="Gnanaolivu R."/>
            <person name="Hernandez B."/>
            <person name="Skinner E."/>
            <person name="Javaid M."/>
            <person name="Lee S."/>
            <person name="Li M."/>
            <person name="Ming W."/>
            <person name="Munidasa M."/>
            <person name="Muniz J."/>
            <person name="Nguyen L."/>
            <person name="Hughes D."/>
            <person name="Osuji N."/>
            <person name="Pu L.-L."/>
            <person name="Puazo M."/>
            <person name="Qu C."/>
            <person name="Quiroz J."/>
            <person name="Raj R."/>
            <person name="Weissenberger G."/>
            <person name="Xin Y."/>
            <person name="Zou X."/>
            <person name="Han Y."/>
            <person name="Worley K."/>
            <person name="Muzny D."/>
            <person name="Gibbs R."/>
        </authorList>
    </citation>
    <scope>NUCLEOTIDE SEQUENCE</scope>
    <source>
        <strain evidence="3">Sampled in the wild</strain>
    </source>
</reference>
<dbReference type="SMART" id="SM00409">
    <property type="entry name" value="IG"/>
    <property type="match status" value="1"/>
</dbReference>
<dbReference type="Gene3D" id="2.60.40.10">
    <property type="entry name" value="Immunoglobulins"/>
    <property type="match status" value="2"/>
</dbReference>
<keyword evidence="1" id="KW-0393">Immunoglobulin domain</keyword>
<dbReference type="SUPFAM" id="SSF48726">
    <property type="entry name" value="Immunoglobulin"/>
    <property type="match status" value="2"/>
</dbReference>
<dbReference type="FunFam" id="2.60.40.10:FF:000104">
    <property type="entry name" value="Down syndrome cell adhesion molecule b"/>
    <property type="match status" value="1"/>
</dbReference>
<dbReference type="Pfam" id="PF13927">
    <property type="entry name" value="Ig_3"/>
    <property type="match status" value="1"/>
</dbReference>
<dbReference type="PANTHER" id="PTHR10075">
    <property type="entry name" value="BASIGIN RELATED"/>
    <property type="match status" value="1"/>
</dbReference>
<dbReference type="InterPro" id="IPR007110">
    <property type="entry name" value="Ig-like_dom"/>
</dbReference>
<dbReference type="Proteomes" id="UP000792457">
    <property type="component" value="Unassembled WGS sequence"/>
</dbReference>
<dbReference type="InterPro" id="IPR003598">
    <property type="entry name" value="Ig_sub2"/>
</dbReference>
<evidence type="ECO:0000313" key="3">
    <source>
        <dbReference type="EMBL" id="KAG8228358.1"/>
    </source>
</evidence>
<accession>A0A8K0K9G8</accession>
<organism evidence="3 4">
    <name type="scientific">Ladona fulva</name>
    <name type="common">Scarce chaser dragonfly</name>
    <name type="synonym">Libellula fulva</name>
    <dbReference type="NCBI Taxonomy" id="123851"/>
    <lineage>
        <taxon>Eukaryota</taxon>
        <taxon>Metazoa</taxon>
        <taxon>Ecdysozoa</taxon>
        <taxon>Arthropoda</taxon>
        <taxon>Hexapoda</taxon>
        <taxon>Insecta</taxon>
        <taxon>Pterygota</taxon>
        <taxon>Palaeoptera</taxon>
        <taxon>Odonata</taxon>
        <taxon>Epiprocta</taxon>
        <taxon>Anisoptera</taxon>
        <taxon>Libelluloidea</taxon>
        <taxon>Libellulidae</taxon>
        <taxon>Ladona</taxon>
    </lineage>
</organism>
<feature type="domain" description="Ig-like" evidence="2">
    <location>
        <begin position="27"/>
        <end position="121"/>
    </location>
</feature>
<dbReference type="PROSITE" id="PS50835">
    <property type="entry name" value="IG_LIKE"/>
    <property type="match status" value="2"/>
</dbReference>
<reference evidence="3" key="1">
    <citation type="submission" date="2013-04" db="EMBL/GenBank/DDBJ databases">
        <authorList>
            <person name="Qu J."/>
            <person name="Murali S.C."/>
            <person name="Bandaranaike D."/>
            <person name="Bellair M."/>
            <person name="Blankenburg K."/>
            <person name="Chao H."/>
            <person name="Dinh H."/>
            <person name="Doddapaneni H."/>
            <person name="Downs B."/>
            <person name="Dugan-Rocha S."/>
            <person name="Elkadiri S."/>
            <person name="Gnanaolivu R.D."/>
            <person name="Hernandez B."/>
            <person name="Javaid M."/>
            <person name="Jayaseelan J.C."/>
            <person name="Lee S."/>
            <person name="Li M."/>
            <person name="Ming W."/>
            <person name="Munidasa M."/>
            <person name="Muniz J."/>
            <person name="Nguyen L."/>
            <person name="Ongeri F."/>
            <person name="Osuji N."/>
            <person name="Pu L.-L."/>
            <person name="Puazo M."/>
            <person name="Qu C."/>
            <person name="Quiroz J."/>
            <person name="Raj R."/>
            <person name="Weissenberger G."/>
            <person name="Xin Y."/>
            <person name="Zou X."/>
            <person name="Han Y."/>
            <person name="Richards S."/>
            <person name="Worley K."/>
            <person name="Muzny D."/>
            <person name="Gibbs R."/>
        </authorList>
    </citation>
    <scope>NUCLEOTIDE SEQUENCE</scope>
    <source>
        <strain evidence="3">Sampled in the wild</strain>
    </source>
</reference>
<dbReference type="GO" id="GO:0005886">
    <property type="term" value="C:plasma membrane"/>
    <property type="evidence" value="ECO:0007669"/>
    <property type="project" value="TreeGrafter"/>
</dbReference>